<protein>
    <submittedName>
        <fullName evidence="9">Precorrin-2/cobalt-factor-2 C20-methyltransferase</fullName>
        <ecNumber evidence="9">2.1.1.130</ecNumber>
        <ecNumber evidence="9">2.1.1.151</ecNumber>
    </submittedName>
</protein>
<dbReference type="PROSITE" id="PS00839">
    <property type="entry name" value="SUMT_1"/>
    <property type="match status" value="1"/>
</dbReference>
<dbReference type="InterPro" id="IPR014776">
    <property type="entry name" value="4pyrrole_Mease_sub2"/>
</dbReference>
<dbReference type="InterPro" id="IPR035996">
    <property type="entry name" value="4pyrrol_Methylase_sf"/>
</dbReference>
<gene>
    <name evidence="9" type="ORF">GGQ83_003207</name>
</gene>
<evidence type="ECO:0000313" key="9">
    <source>
        <dbReference type="EMBL" id="MBB3899747.1"/>
    </source>
</evidence>
<dbReference type="RefSeq" id="WP_184385799.1">
    <property type="nucleotide sequence ID" value="NZ_JACIDJ010000006.1"/>
</dbReference>
<evidence type="ECO:0000259" key="8">
    <source>
        <dbReference type="Pfam" id="PF00590"/>
    </source>
</evidence>
<comment type="caution">
    <text evidence="9">The sequence shown here is derived from an EMBL/GenBank/DDBJ whole genome shotgun (WGS) entry which is preliminary data.</text>
</comment>
<name>A0A840AFB1_9PROT</name>
<evidence type="ECO:0000256" key="3">
    <source>
        <dbReference type="ARBA" id="ARBA00022573"/>
    </source>
</evidence>
<evidence type="ECO:0000256" key="6">
    <source>
        <dbReference type="ARBA" id="ARBA00022691"/>
    </source>
</evidence>
<dbReference type="Gene3D" id="3.40.1010.10">
    <property type="entry name" value="Cobalt-precorrin-4 Transmethylase, Domain 1"/>
    <property type="match status" value="1"/>
</dbReference>
<keyword evidence="6" id="KW-0949">S-adenosyl-L-methionine</keyword>
<dbReference type="Gene3D" id="3.30.950.10">
    <property type="entry name" value="Methyltransferase, Cobalt-precorrin-4 Transmethylase, Domain 2"/>
    <property type="match status" value="1"/>
</dbReference>
<dbReference type="PANTHER" id="PTHR43467">
    <property type="entry name" value="COBALT-PRECORRIN-2 C(20)-METHYLTRANSFERASE"/>
    <property type="match status" value="1"/>
</dbReference>
<dbReference type="PANTHER" id="PTHR43467:SF2">
    <property type="entry name" value="COBALT-PRECORRIN-2 C(20)-METHYLTRANSFERASE"/>
    <property type="match status" value="1"/>
</dbReference>
<evidence type="ECO:0000256" key="5">
    <source>
        <dbReference type="ARBA" id="ARBA00022679"/>
    </source>
</evidence>
<dbReference type="Proteomes" id="UP000553193">
    <property type="component" value="Unassembled WGS sequence"/>
</dbReference>
<proteinExistence type="inferred from homology"/>
<dbReference type="InterPro" id="IPR014777">
    <property type="entry name" value="4pyrrole_Mease_sub1"/>
</dbReference>
<dbReference type="CDD" id="cd11645">
    <property type="entry name" value="Precorrin_2_C20_MT"/>
    <property type="match status" value="1"/>
</dbReference>
<comment type="similarity">
    <text evidence="2 7">Belongs to the precorrin methyltransferase family.</text>
</comment>
<dbReference type="GO" id="GO:0032259">
    <property type="term" value="P:methylation"/>
    <property type="evidence" value="ECO:0007669"/>
    <property type="project" value="UniProtKB-KW"/>
</dbReference>
<dbReference type="UniPathway" id="UPA00148"/>
<sequence>MTGRLYGLGLGPGDPELLTLKAARLLDAVPVVAYFAKQGSPSNARAIIADRLRPGVIELPLHYPVTTEIPRADPRYRDALDAFHDAAAADIAAHLEAGRDVAVASEGDALFYGSYMHLHVRLAHRFPTEVVPGITAMSGAWALAGLPIAQGDDVLTVLQGTLDEDALTARLRGTEAAIIMKLGRNLPRVRAALARAGRLDAAFYAERVGTPAQRVLRLVDRDEAPAPYFSLILVPGWAR</sequence>
<dbReference type="GO" id="GO:0030788">
    <property type="term" value="F:precorrin-2 C20-methyltransferase activity"/>
    <property type="evidence" value="ECO:0007669"/>
    <property type="project" value="UniProtKB-EC"/>
</dbReference>
<keyword evidence="3" id="KW-0169">Cobalamin biosynthesis</keyword>
<evidence type="ECO:0000256" key="7">
    <source>
        <dbReference type="PIRNR" id="PIRNR036427"/>
    </source>
</evidence>
<keyword evidence="4 9" id="KW-0489">Methyltransferase</keyword>
<organism evidence="9 10">
    <name type="scientific">Roseococcus suduntuyensis</name>
    <dbReference type="NCBI Taxonomy" id="455361"/>
    <lineage>
        <taxon>Bacteria</taxon>
        <taxon>Pseudomonadati</taxon>
        <taxon>Pseudomonadota</taxon>
        <taxon>Alphaproteobacteria</taxon>
        <taxon>Acetobacterales</taxon>
        <taxon>Roseomonadaceae</taxon>
        <taxon>Roseococcus</taxon>
    </lineage>
</organism>
<dbReference type="EC" id="2.1.1.130" evidence="9"/>
<keyword evidence="10" id="KW-1185">Reference proteome</keyword>
<dbReference type="InterPro" id="IPR003043">
    <property type="entry name" value="Uropor_MeTrfase_CS"/>
</dbReference>
<dbReference type="AlphaFoldDB" id="A0A840AFB1"/>
<dbReference type="GO" id="GO:0043781">
    <property type="term" value="F:cobalt-factor II C20-methyltransferase activity"/>
    <property type="evidence" value="ECO:0007669"/>
    <property type="project" value="UniProtKB-EC"/>
</dbReference>
<dbReference type="InterPro" id="IPR006364">
    <property type="entry name" value="CobI/CbiL/CobIJ_dom"/>
</dbReference>
<evidence type="ECO:0000313" key="10">
    <source>
        <dbReference type="Proteomes" id="UP000553193"/>
    </source>
</evidence>
<dbReference type="SUPFAM" id="SSF53790">
    <property type="entry name" value="Tetrapyrrole methylase"/>
    <property type="match status" value="1"/>
</dbReference>
<dbReference type="NCBIfam" id="TIGR01467">
    <property type="entry name" value="cobI_cbiL"/>
    <property type="match status" value="1"/>
</dbReference>
<evidence type="ECO:0000256" key="2">
    <source>
        <dbReference type="ARBA" id="ARBA00005879"/>
    </source>
</evidence>
<dbReference type="EMBL" id="JACIDJ010000006">
    <property type="protein sequence ID" value="MBB3899747.1"/>
    <property type="molecule type" value="Genomic_DNA"/>
</dbReference>
<dbReference type="NCBIfam" id="NF004647">
    <property type="entry name" value="PRK05990.1"/>
    <property type="match status" value="1"/>
</dbReference>
<evidence type="ECO:0000256" key="4">
    <source>
        <dbReference type="ARBA" id="ARBA00022603"/>
    </source>
</evidence>
<dbReference type="Pfam" id="PF00590">
    <property type="entry name" value="TP_methylase"/>
    <property type="match status" value="1"/>
</dbReference>
<feature type="domain" description="Tetrapyrrole methylase" evidence="8">
    <location>
        <begin position="4"/>
        <end position="217"/>
    </location>
</feature>
<keyword evidence="5 9" id="KW-0808">Transferase</keyword>
<evidence type="ECO:0000256" key="1">
    <source>
        <dbReference type="ARBA" id="ARBA00004953"/>
    </source>
</evidence>
<dbReference type="InterPro" id="IPR012382">
    <property type="entry name" value="CobI/CbiL"/>
</dbReference>
<dbReference type="GO" id="GO:0009236">
    <property type="term" value="P:cobalamin biosynthetic process"/>
    <property type="evidence" value="ECO:0007669"/>
    <property type="project" value="UniProtKB-UniRule"/>
</dbReference>
<reference evidence="9 10" key="1">
    <citation type="submission" date="2020-08" db="EMBL/GenBank/DDBJ databases">
        <title>Genomic Encyclopedia of Type Strains, Phase IV (KMG-IV): sequencing the most valuable type-strain genomes for metagenomic binning, comparative biology and taxonomic classification.</title>
        <authorList>
            <person name="Goeker M."/>
        </authorList>
    </citation>
    <scope>NUCLEOTIDE SEQUENCE [LARGE SCALE GENOMIC DNA]</scope>
    <source>
        <strain evidence="9 10">DSM 19979</strain>
    </source>
</reference>
<accession>A0A840AFB1</accession>
<dbReference type="PIRSF" id="PIRSF036427">
    <property type="entry name" value="Precrrn-2_mtase"/>
    <property type="match status" value="1"/>
</dbReference>
<dbReference type="EC" id="2.1.1.151" evidence="9"/>
<comment type="pathway">
    <text evidence="1">Cofactor biosynthesis; adenosylcobalamin biosynthesis.</text>
</comment>
<dbReference type="InterPro" id="IPR000878">
    <property type="entry name" value="4pyrrol_Mease"/>
</dbReference>